<feature type="compositionally biased region" description="Basic residues" evidence="2">
    <location>
        <begin position="409"/>
        <end position="421"/>
    </location>
</feature>
<dbReference type="InterPro" id="IPR006073">
    <property type="entry name" value="GTP-bd"/>
</dbReference>
<dbReference type="EMBL" id="JAGMUV010000015">
    <property type="protein sequence ID" value="KAH7133895.1"/>
    <property type="molecule type" value="Genomic_DNA"/>
</dbReference>
<sequence length="427" mass="49012">MTFRQDSAVILIMGVTGAGKSSFISLLADQEVEVGHSLESSTVDVGIYSFNTSENKTVFLVDTPGFDDTIRPDVDILKDIVFFLTRMHEQRWRLAGVVYMHRITDPRISGTSMKNLQMFQKLCGTASIPHVTLTTTMWSALGPTPAEQQVGLRRQAELQKQFWAPMISLGAKVMPHNGSAESARAIVSAIVGQNTDTVLDIVRELVYEQKTLSETEAGRLVQQSVDEAKKKFDQEISDLQESMEEAMRENDRESQETIAKERDEAAAKIRQQTEKVEELNVSMQQLAQEKQSQFERLANKTAGKAVNYETSSSAATREKRIRELEFSLQESERSHKEALARQQLQQQSQTTAQLQNIRVMVEQSSRQRQELQRQLDYERRQRSKEQRRGNPVVAFFRDLFMVPEPEPRRSRHRERSRRSASYHHEWY</sequence>
<feature type="coiled-coil region" evidence="1">
    <location>
        <begin position="321"/>
        <end position="388"/>
    </location>
</feature>
<dbReference type="InterPro" id="IPR027417">
    <property type="entry name" value="P-loop_NTPase"/>
</dbReference>
<accession>A0A9P9IWT9</accession>
<dbReference type="Proteomes" id="UP000738349">
    <property type="component" value="Unassembled WGS sequence"/>
</dbReference>
<dbReference type="AlphaFoldDB" id="A0A9P9IWT9"/>
<keyword evidence="5" id="KW-1185">Reference proteome</keyword>
<dbReference type="CDD" id="cd00882">
    <property type="entry name" value="Ras_like_GTPase"/>
    <property type="match status" value="1"/>
</dbReference>
<feature type="domain" description="G" evidence="3">
    <location>
        <begin position="10"/>
        <end position="67"/>
    </location>
</feature>
<dbReference type="Pfam" id="PF01926">
    <property type="entry name" value="MMR_HSR1"/>
    <property type="match status" value="1"/>
</dbReference>
<dbReference type="Gene3D" id="3.40.50.300">
    <property type="entry name" value="P-loop containing nucleotide triphosphate hydrolases"/>
    <property type="match status" value="1"/>
</dbReference>
<dbReference type="GO" id="GO:0005525">
    <property type="term" value="F:GTP binding"/>
    <property type="evidence" value="ECO:0007669"/>
    <property type="project" value="InterPro"/>
</dbReference>
<protein>
    <submittedName>
        <fullName evidence="4">P-loop containing nucleoside triphosphate hydrolase protein</fullName>
    </submittedName>
</protein>
<evidence type="ECO:0000259" key="3">
    <source>
        <dbReference type="Pfam" id="PF01926"/>
    </source>
</evidence>
<reference evidence="4" key="1">
    <citation type="journal article" date="2021" name="Nat. Commun.">
        <title>Genetic determinants of endophytism in the Arabidopsis root mycobiome.</title>
        <authorList>
            <person name="Mesny F."/>
            <person name="Miyauchi S."/>
            <person name="Thiergart T."/>
            <person name="Pickel B."/>
            <person name="Atanasova L."/>
            <person name="Karlsson M."/>
            <person name="Huettel B."/>
            <person name="Barry K.W."/>
            <person name="Haridas S."/>
            <person name="Chen C."/>
            <person name="Bauer D."/>
            <person name="Andreopoulos W."/>
            <person name="Pangilinan J."/>
            <person name="LaButti K."/>
            <person name="Riley R."/>
            <person name="Lipzen A."/>
            <person name="Clum A."/>
            <person name="Drula E."/>
            <person name="Henrissat B."/>
            <person name="Kohler A."/>
            <person name="Grigoriev I.V."/>
            <person name="Martin F.M."/>
            <person name="Hacquard S."/>
        </authorList>
    </citation>
    <scope>NUCLEOTIDE SEQUENCE</scope>
    <source>
        <strain evidence="4">MPI-CAGE-AT-0147</strain>
    </source>
</reference>
<proteinExistence type="predicted"/>
<keyword evidence="1" id="KW-0175">Coiled coil</keyword>
<comment type="caution">
    <text evidence="4">The sequence shown here is derived from an EMBL/GenBank/DDBJ whole genome shotgun (WGS) entry which is preliminary data.</text>
</comment>
<evidence type="ECO:0000256" key="1">
    <source>
        <dbReference type="SAM" id="Coils"/>
    </source>
</evidence>
<feature type="coiled-coil region" evidence="1">
    <location>
        <begin position="225"/>
        <end position="296"/>
    </location>
</feature>
<dbReference type="SUPFAM" id="SSF52540">
    <property type="entry name" value="P-loop containing nucleoside triphosphate hydrolases"/>
    <property type="match status" value="1"/>
</dbReference>
<name>A0A9P9IWT9_9HYPO</name>
<gene>
    <name evidence="4" type="ORF">EDB81DRAFT_727397</name>
</gene>
<dbReference type="GO" id="GO:0016787">
    <property type="term" value="F:hydrolase activity"/>
    <property type="evidence" value="ECO:0007669"/>
    <property type="project" value="UniProtKB-KW"/>
</dbReference>
<evidence type="ECO:0000313" key="5">
    <source>
        <dbReference type="Proteomes" id="UP000738349"/>
    </source>
</evidence>
<dbReference type="OrthoDB" id="8954335at2759"/>
<keyword evidence="4" id="KW-0378">Hydrolase</keyword>
<organism evidence="4 5">
    <name type="scientific">Dactylonectria macrodidyma</name>
    <dbReference type="NCBI Taxonomy" id="307937"/>
    <lineage>
        <taxon>Eukaryota</taxon>
        <taxon>Fungi</taxon>
        <taxon>Dikarya</taxon>
        <taxon>Ascomycota</taxon>
        <taxon>Pezizomycotina</taxon>
        <taxon>Sordariomycetes</taxon>
        <taxon>Hypocreomycetidae</taxon>
        <taxon>Hypocreales</taxon>
        <taxon>Nectriaceae</taxon>
        <taxon>Dactylonectria</taxon>
    </lineage>
</organism>
<evidence type="ECO:0000256" key="2">
    <source>
        <dbReference type="SAM" id="MobiDB-lite"/>
    </source>
</evidence>
<feature type="region of interest" description="Disordered" evidence="2">
    <location>
        <begin position="397"/>
        <end position="427"/>
    </location>
</feature>
<evidence type="ECO:0000313" key="4">
    <source>
        <dbReference type="EMBL" id="KAH7133895.1"/>
    </source>
</evidence>